<dbReference type="OrthoDB" id="7503051at2"/>
<dbReference type="SMART" id="SM00862">
    <property type="entry name" value="Trans_reg_C"/>
    <property type="match status" value="1"/>
</dbReference>
<dbReference type="SUPFAM" id="SSF48452">
    <property type="entry name" value="TPR-like"/>
    <property type="match status" value="1"/>
</dbReference>
<comment type="caution">
    <text evidence="5">The sequence shown here is derived from an EMBL/GenBank/DDBJ whole genome shotgun (WGS) entry which is preliminary data.</text>
</comment>
<gene>
    <name evidence="5" type="ORF">EKN06_13995</name>
</gene>
<sequence length="532" mass="58749">MMERLSLADESPSRIEGSADHRPDVHLLAHRADFRLGEAKIRPSVRMVEGPDGKVAVEPRVMQVLLALADAQGAVLTRDDLLEICWQGRIVGDDAVNRTISAVRRIATETAAGFEVETIPRIGYRLSIDTIETGQSPRKLTRHHLSRRAVIASTGALAFVGASGGWLWTRSNQGREYAARIKEARRTLSGSDGHRAAVPMLEKLVAHDPTRAEGWGLLAHARYREGELAPKEFTASSIDRSEAAARKALAIDPQQTDALFAQALLRSGLDDWFVTERRLHHVLELAPRHVGALGVLTIMLQSVGRCTESRAMLERAAAIEPANPSLQFKRALKFWIFGEIDRADRTIDRARQLWPRDEWVWSARLMIYAFTGRPKAALAMIDTVAGWPATLQATTATVWRKGLLALDSRNPDDIAGARIAVLDSAPKGPSNAGNGVMLLSALGQLDAAFAVTDSLLLRRGKYIDDPRVSNDGRLINSEGWRRTQWLFIPATEALRGDPRFVTLCRDLGLIDYWRKSGQQPDAFIRGALPAKF</sequence>
<feature type="region of interest" description="Disordered" evidence="3">
    <location>
        <begin position="1"/>
        <end position="22"/>
    </location>
</feature>
<feature type="DNA-binding region" description="OmpR/PhoB-type" evidence="2">
    <location>
        <begin position="31"/>
        <end position="128"/>
    </location>
</feature>
<dbReference type="InterPro" id="IPR036388">
    <property type="entry name" value="WH-like_DNA-bd_sf"/>
</dbReference>
<dbReference type="AlphaFoldDB" id="A0A437GUJ3"/>
<dbReference type="GO" id="GO:0006355">
    <property type="term" value="P:regulation of DNA-templated transcription"/>
    <property type="evidence" value="ECO:0007669"/>
    <property type="project" value="InterPro"/>
</dbReference>
<evidence type="ECO:0000313" key="6">
    <source>
        <dbReference type="Proteomes" id="UP000283003"/>
    </source>
</evidence>
<dbReference type="EMBL" id="RXOL01000009">
    <property type="protein sequence ID" value="RVQ65125.1"/>
    <property type="molecule type" value="Genomic_DNA"/>
</dbReference>
<protein>
    <recommendedName>
        <fullName evidence="4">OmpR/PhoB-type domain-containing protein</fullName>
    </recommendedName>
</protein>
<name>A0A437GUJ3_9SPHN</name>
<dbReference type="GO" id="GO:0003677">
    <property type="term" value="F:DNA binding"/>
    <property type="evidence" value="ECO:0007669"/>
    <property type="project" value="UniProtKB-UniRule"/>
</dbReference>
<dbReference type="Pfam" id="PF00486">
    <property type="entry name" value="Trans_reg_C"/>
    <property type="match status" value="1"/>
</dbReference>
<dbReference type="InterPro" id="IPR001867">
    <property type="entry name" value="OmpR/PhoB-type_DNA-bd"/>
</dbReference>
<keyword evidence="6" id="KW-1185">Reference proteome</keyword>
<dbReference type="Gene3D" id="1.10.10.10">
    <property type="entry name" value="Winged helix-like DNA-binding domain superfamily/Winged helix DNA-binding domain"/>
    <property type="match status" value="1"/>
</dbReference>
<evidence type="ECO:0000313" key="5">
    <source>
        <dbReference type="EMBL" id="RVQ65125.1"/>
    </source>
</evidence>
<dbReference type="GO" id="GO:0000160">
    <property type="term" value="P:phosphorelay signal transduction system"/>
    <property type="evidence" value="ECO:0007669"/>
    <property type="project" value="InterPro"/>
</dbReference>
<dbReference type="InterPro" id="IPR016032">
    <property type="entry name" value="Sig_transdc_resp-reg_C-effctor"/>
</dbReference>
<organism evidence="5 6">
    <name type="scientific">Croceicoccus ponticola</name>
    <dbReference type="NCBI Taxonomy" id="2217664"/>
    <lineage>
        <taxon>Bacteria</taxon>
        <taxon>Pseudomonadati</taxon>
        <taxon>Pseudomonadota</taxon>
        <taxon>Alphaproteobacteria</taxon>
        <taxon>Sphingomonadales</taxon>
        <taxon>Erythrobacteraceae</taxon>
        <taxon>Croceicoccus</taxon>
    </lineage>
</organism>
<dbReference type="Proteomes" id="UP000283003">
    <property type="component" value="Unassembled WGS sequence"/>
</dbReference>
<evidence type="ECO:0000256" key="2">
    <source>
        <dbReference type="PROSITE-ProRule" id="PRU01091"/>
    </source>
</evidence>
<dbReference type="PROSITE" id="PS51755">
    <property type="entry name" value="OMPR_PHOB"/>
    <property type="match status" value="1"/>
</dbReference>
<keyword evidence="1 2" id="KW-0238">DNA-binding</keyword>
<evidence type="ECO:0000259" key="4">
    <source>
        <dbReference type="PROSITE" id="PS51755"/>
    </source>
</evidence>
<dbReference type="CDD" id="cd00383">
    <property type="entry name" value="trans_reg_C"/>
    <property type="match status" value="1"/>
</dbReference>
<evidence type="ECO:0000256" key="3">
    <source>
        <dbReference type="SAM" id="MobiDB-lite"/>
    </source>
</evidence>
<feature type="domain" description="OmpR/PhoB-type" evidence="4">
    <location>
        <begin position="31"/>
        <end position="128"/>
    </location>
</feature>
<dbReference type="InterPro" id="IPR011990">
    <property type="entry name" value="TPR-like_helical_dom_sf"/>
</dbReference>
<accession>A0A437GUJ3</accession>
<proteinExistence type="predicted"/>
<dbReference type="Gene3D" id="1.25.40.10">
    <property type="entry name" value="Tetratricopeptide repeat domain"/>
    <property type="match status" value="1"/>
</dbReference>
<dbReference type="SUPFAM" id="SSF46894">
    <property type="entry name" value="C-terminal effector domain of the bipartite response regulators"/>
    <property type="match status" value="1"/>
</dbReference>
<evidence type="ECO:0000256" key="1">
    <source>
        <dbReference type="ARBA" id="ARBA00023125"/>
    </source>
</evidence>
<reference evidence="5 6" key="1">
    <citation type="submission" date="2018-12" db="EMBL/GenBank/DDBJ databases">
        <title>Croceicoccus ponticola sp. nov., a lipolytic bacterium isolated from seawater.</title>
        <authorList>
            <person name="Yoon J.-H."/>
        </authorList>
    </citation>
    <scope>NUCLEOTIDE SEQUENCE [LARGE SCALE GENOMIC DNA]</scope>
    <source>
        <strain evidence="5 6">GM-16</strain>
    </source>
</reference>